<evidence type="ECO:0000259" key="3">
    <source>
        <dbReference type="Pfam" id="PF13575"/>
    </source>
</evidence>
<dbReference type="Proteomes" id="UP000278907">
    <property type="component" value="Unassembled WGS sequence"/>
</dbReference>
<evidence type="ECO:0000256" key="2">
    <source>
        <dbReference type="SAM" id="MobiDB-lite"/>
    </source>
</evidence>
<feature type="domain" description="Lantibiotic biosynthesis protein dehydration" evidence="3">
    <location>
        <begin position="152"/>
        <end position="362"/>
    </location>
</feature>
<dbReference type="Pfam" id="PF13575">
    <property type="entry name" value="DUF4135"/>
    <property type="match status" value="1"/>
</dbReference>
<keyword evidence="5" id="KW-1185">Reference proteome</keyword>
<feature type="non-terminal residue" evidence="4">
    <location>
        <position position="1"/>
    </location>
</feature>
<sequence length="595" mass="66836">PVKDSPSTSKPSTSQPSSGSSTLASKVAGLQHAFPLLAPLYLPFVRLAARAIDDRIRVSRGSSPVRVANAFDDVALLQWLSDLLGQYTVGGAANAINTAVGAKKLQVNGKAGFDQAVRSFFQFQGGNFYALWQNAKSAISEQDVEQFLAGNPVTAGFLRRVTTNFIANIHELIDNLEHDFEMLAELFVDDRKELQDRIVRLTKLDLSGSDLHKGGKQVILLTFETREGKAKRLVYKPSDVMIDFCLVGRCDYMRKNSGKFSQLPFRPNSLMELLNTGIQEQFQLPTYRILPRKVGTLRAYGYIEFVTYDQYIDKAQARLFYSVFGQLLAIALTFGLRDFHLSNLIAHEGKPHLIDLEMAFGQVTSLTDTNLLGGDSAGTGFQVQHSGPYVVGWDDRSLFYLERKAGHIEQGKNRVFSDKTKELIEPKEYRDEILNGFEFMMRRLATDAVKIIKWFETMRISEVVVRHLINTADLAATLNNLRSMEQSFERLEASALEVADEERQKGPVSAETAIFTRNLVALKQGDLPSYYFRPGSKATLMDSDYRELRAPRTDALIPAPGSVENVRARLARLSNSDKLLREQIQKYRAEIRKQL</sequence>
<dbReference type="InterPro" id="IPR025410">
    <property type="entry name" value="Lant_dehyd"/>
</dbReference>
<comment type="caution">
    <text evidence="4">The sequence shown here is derived from an EMBL/GenBank/DDBJ whole genome shotgun (WGS) entry which is preliminary data.</text>
</comment>
<dbReference type="RefSeq" id="WP_120630965.1">
    <property type="nucleotide sequence ID" value="NZ_RAWI01000516.1"/>
</dbReference>
<keyword evidence="1" id="KW-0175">Coiled coil</keyword>
<reference evidence="4 5" key="1">
    <citation type="submission" date="2018-09" db="EMBL/GenBank/DDBJ databases">
        <authorList>
            <person name="Livingstone P.G."/>
            <person name="Whitworth D.E."/>
        </authorList>
    </citation>
    <scope>NUCLEOTIDE SEQUENCE [LARGE SCALE GENOMIC DNA]</scope>
    <source>
        <strain evidence="4 5">CA031B</strain>
    </source>
</reference>
<evidence type="ECO:0000313" key="4">
    <source>
        <dbReference type="EMBL" id="RKH92218.1"/>
    </source>
</evidence>
<protein>
    <submittedName>
        <fullName evidence="4">DUF4135 domain-containing protein</fullName>
    </submittedName>
</protein>
<gene>
    <name evidence="4" type="ORF">D7Y13_37645</name>
</gene>
<organism evidence="4 5">
    <name type="scientific">Corallococcus praedator</name>
    <dbReference type="NCBI Taxonomy" id="2316724"/>
    <lineage>
        <taxon>Bacteria</taxon>
        <taxon>Pseudomonadati</taxon>
        <taxon>Myxococcota</taxon>
        <taxon>Myxococcia</taxon>
        <taxon>Myxococcales</taxon>
        <taxon>Cystobacterineae</taxon>
        <taxon>Myxococcaceae</taxon>
        <taxon>Corallococcus</taxon>
    </lineage>
</organism>
<evidence type="ECO:0000313" key="5">
    <source>
        <dbReference type="Proteomes" id="UP000278907"/>
    </source>
</evidence>
<evidence type="ECO:0000256" key="1">
    <source>
        <dbReference type="SAM" id="Coils"/>
    </source>
</evidence>
<proteinExistence type="predicted"/>
<name>A0ABX9Q7X1_9BACT</name>
<dbReference type="EMBL" id="RAWI01000516">
    <property type="protein sequence ID" value="RKH92218.1"/>
    <property type="molecule type" value="Genomic_DNA"/>
</dbReference>
<feature type="coiled-coil region" evidence="1">
    <location>
        <begin position="474"/>
        <end position="501"/>
    </location>
</feature>
<feature type="region of interest" description="Disordered" evidence="2">
    <location>
        <begin position="1"/>
        <end position="22"/>
    </location>
</feature>
<accession>A0ABX9Q7X1</accession>